<feature type="region of interest" description="Disordered" evidence="1">
    <location>
        <begin position="1"/>
        <end position="23"/>
    </location>
</feature>
<dbReference type="EMBL" id="CAKOGP040000319">
    <property type="protein sequence ID" value="CAJ1933960.1"/>
    <property type="molecule type" value="Genomic_DNA"/>
</dbReference>
<protein>
    <submittedName>
        <fullName evidence="2">Uncharacterized protein</fullName>
    </submittedName>
</protein>
<organism evidence="2 3">
    <name type="scientific">Cylindrotheca closterium</name>
    <dbReference type="NCBI Taxonomy" id="2856"/>
    <lineage>
        <taxon>Eukaryota</taxon>
        <taxon>Sar</taxon>
        <taxon>Stramenopiles</taxon>
        <taxon>Ochrophyta</taxon>
        <taxon>Bacillariophyta</taxon>
        <taxon>Bacillariophyceae</taxon>
        <taxon>Bacillariophycidae</taxon>
        <taxon>Bacillariales</taxon>
        <taxon>Bacillariaceae</taxon>
        <taxon>Cylindrotheca</taxon>
    </lineage>
</organism>
<accession>A0AAD2CGD0</accession>
<proteinExistence type="predicted"/>
<comment type="caution">
    <text evidence="2">The sequence shown here is derived from an EMBL/GenBank/DDBJ whole genome shotgun (WGS) entry which is preliminary data.</text>
</comment>
<sequence length="505" mass="56794">MKQREEARRRRRAQSKGSTGGLQAIQIEAHLPDGTTSLRTITDRRLVEDGCMQENTARYDQTRAPYTTPPMAEPLYSEFTGDNAEINSLALLEGRYTLPDLLDPATASFLSHCRFHKGHSPVHLQVSKDDHVYFWSRNPENKGSEPHGLHNGHFKAAIQSPSIAYCDALFRNIPLTTGFVPLQWQNLMNFPIEKKPGDFCLSKMRTIQLMNSEAQANNKKAGRAAMQFAKAHSLIPDGQCGSRKRHQAIDLALSKQLVWDLLILQRRAAGWISNDAKSCFDRVVHWVAIVTMLRFGLTWGVLSSMFNTGFAQVLVTPREAFALRQRFHSKVVGKGMVPDLPFGFWLLPPCGRGEFGQQVVQSIRRSPSGGLLTLNGMLAMVIVNLKIPGLYGDIEPLRRLEPDDSERTLGVMLSPLENHKAQEAQLVSKATEWAKQLRPHLLHKYNVLPLIRTTIMKKLEYPMALTTLNAQQWQDIISPVLQVCLPKSGVCRNFPRSVVFAPVDY</sequence>
<gene>
    <name evidence="2" type="ORF">CYCCA115_LOCUS3534</name>
</gene>
<name>A0AAD2CGD0_9STRA</name>
<dbReference type="AlphaFoldDB" id="A0AAD2CGD0"/>
<dbReference type="Proteomes" id="UP001295423">
    <property type="component" value="Unassembled WGS sequence"/>
</dbReference>
<evidence type="ECO:0000256" key="1">
    <source>
        <dbReference type="SAM" id="MobiDB-lite"/>
    </source>
</evidence>
<feature type="non-terminal residue" evidence="2">
    <location>
        <position position="1"/>
    </location>
</feature>
<keyword evidence="3" id="KW-1185">Reference proteome</keyword>
<evidence type="ECO:0000313" key="2">
    <source>
        <dbReference type="EMBL" id="CAJ1933960.1"/>
    </source>
</evidence>
<evidence type="ECO:0000313" key="3">
    <source>
        <dbReference type="Proteomes" id="UP001295423"/>
    </source>
</evidence>
<reference evidence="2" key="1">
    <citation type="submission" date="2023-08" db="EMBL/GenBank/DDBJ databases">
        <authorList>
            <person name="Audoor S."/>
            <person name="Bilcke G."/>
        </authorList>
    </citation>
    <scope>NUCLEOTIDE SEQUENCE</scope>
</reference>